<dbReference type="InterPro" id="IPR042283">
    <property type="entry name" value="GpdQ_catalytic"/>
</dbReference>
<name>A0A4R1GRP2_9GAMM</name>
<accession>A0A4R1GRP2</accession>
<evidence type="ECO:0000256" key="1">
    <source>
        <dbReference type="ARBA" id="ARBA00022723"/>
    </source>
</evidence>
<dbReference type="InterPro" id="IPR042281">
    <property type="entry name" value="GpdQ_beta-strand"/>
</dbReference>
<dbReference type="AlphaFoldDB" id="A0A4R1GRP2"/>
<dbReference type="Gene3D" id="3.30.750.180">
    <property type="entry name" value="GpdQ, beta-strand dimerisation domain"/>
    <property type="match status" value="1"/>
</dbReference>
<dbReference type="PANTHER" id="PTHR42988">
    <property type="entry name" value="PHOSPHOHYDROLASE"/>
    <property type="match status" value="1"/>
</dbReference>
<dbReference type="InterPro" id="IPR029052">
    <property type="entry name" value="Metallo-depent_PP-like"/>
</dbReference>
<dbReference type="CDD" id="cd07402">
    <property type="entry name" value="MPP_GpdQ"/>
    <property type="match status" value="1"/>
</dbReference>
<evidence type="ECO:0000256" key="2">
    <source>
        <dbReference type="ARBA" id="ARBA00022801"/>
    </source>
</evidence>
<protein>
    <submittedName>
        <fullName evidence="6">3',5'-cyclic AMP phosphodiesterase CpdA</fullName>
    </submittedName>
</protein>
<keyword evidence="3" id="KW-0408">Iron</keyword>
<dbReference type="GO" id="GO:0004112">
    <property type="term" value="F:cyclic-nucleotide phosphodiesterase activity"/>
    <property type="evidence" value="ECO:0007669"/>
    <property type="project" value="InterPro"/>
</dbReference>
<reference evidence="6 7" key="1">
    <citation type="submission" date="2019-03" db="EMBL/GenBank/DDBJ databases">
        <title>Genomic Encyclopedia of Archaeal and Bacterial Type Strains, Phase II (KMG-II): from individual species to whole genera.</title>
        <authorList>
            <person name="Goeker M."/>
        </authorList>
    </citation>
    <scope>NUCLEOTIDE SEQUENCE [LARGE SCALE GENOMIC DNA]</scope>
    <source>
        <strain evidence="6 7">DSM 27697</strain>
    </source>
</reference>
<keyword evidence="2" id="KW-0378">Hydrolase</keyword>
<dbReference type="RefSeq" id="WP_132291393.1">
    <property type="nucleotide sequence ID" value="NZ_SMFU01000008.1"/>
</dbReference>
<dbReference type="InterPro" id="IPR004843">
    <property type="entry name" value="Calcineurin-like_PHP"/>
</dbReference>
<evidence type="ECO:0000256" key="4">
    <source>
        <dbReference type="ARBA" id="ARBA00025742"/>
    </source>
</evidence>
<evidence type="ECO:0000313" key="6">
    <source>
        <dbReference type="EMBL" id="TCK07202.1"/>
    </source>
</evidence>
<dbReference type="Pfam" id="PF00149">
    <property type="entry name" value="Metallophos"/>
    <property type="match status" value="1"/>
</dbReference>
<dbReference type="Gene3D" id="3.60.21.40">
    <property type="entry name" value="GpdQ, catalytic alpha/beta sandwich domain"/>
    <property type="match status" value="1"/>
</dbReference>
<dbReference type="InterPro" id="IPR026575">
    <property type="entry name" value="GpdQ/CpdA-like"/>
</dbReference>
<feature type="domain" description="Calcineurin-like phosphoesterase" evidence="5">
    <location>
        <begin position="1"/>
        <end position="199"/>
    </location>
</feature>
<dbReference type="GO" id="GO:0046872">
    <property type="term" value="F:metal ion binding"/>
    <property type="evidence" value="ECO:0007669"/>
    <property type="project" value="UniProtKB-KW"/>
</dbReference>
<sequence length="275" mass="30452">MLIAQLSDLHIKAGGALAYAGKVDTYTALERAVDHLNAMKPRPDLVMVSGDLGDFGTLAEYRQARLALDRLQMPFHVIPGNHDERGAMREGFADHAYLPSGDGHLSYALEDQPLRLVALDTSEPGKPYGLMDSERVQWLEATLSERPEERTLLFMHHPPLAVGITHMDVQCLQEAERLAVVLRRHPQVELILCGHLHRPVEFIWEGRPVYVAPAHNHAVTLDLEPGAASSFTLEPALIRLLYLHPDSGTLLSHMTPVGNCDGPYPFFDAAGRLID</sequence>
<dbReference type="Proteomes" id="UP000294546">
    <property type="component" value="Unassembled WGS sequence"/>
</dbReference>
<dbReference type="SUPFAM" id="SSF56300">
    <property type="entry name" value="Metallo-dependent phosphatases"/>
    <property type="match status" value="1"/>
</dbReference>
<gene>
    <name evidence="6" type="ORF">CLV83_2060</name>
</gene>
<proteinExistence type="inferred from homology"/>
<dbReference type="PANTHER" id="PTHR42988:SF2">
    <property type="entry name" value="CYCLIC NUCLEOTIDE PHOSPHODIESTERASE CBUA0032-RELATED"/>
    <property type="match status" value="1"/>
</dbReference>
<organism evidence="6 7">
    <name type="scientific">Marinobacterium mangrovicola</name>
    <dbReference type="NCBI Taxonomy" id="1476959"/>
    <lineage>
        <taxon>Bacteria</taxon>
        <taxon>Pseudomonadati</taxon>
        <taxon>Pseudomonadota</taxon>
        <taxon>Gammaproteobacteria</taxon>
        <taxon>Oceanospirillales</taxon>
        <taxon>Oceanospirillaceae</taxon>
        <taxon>Marinobacterium</taxon>
    </lineage>
</organism>
<keyword evidence="1" id="KW-0479">Metal-binding</keyword>
<keyword evidence="7" id="KW-1185">Reference proteome</keyword>
<dbReference type="EMBL" id="SMFU01000008">
    <property type="protein sequence ID" value="TCK07202.1"/>
    <property type="molecule type" value="Genomic_DNA"/>
</dbReference>
<evidence type="ECO:0000256" key="3">
    <source>
        <dbReference type="ARBA" id="ARBA00023004"/>
    </source>
</evidence>
<evidence type="ECO:0000313" key="7">
    <source>
        <dbReference type="Proteomes" id="UP000294546"/>
    </source>
</evidence>
<dbReference type="OrthoDB" id="9784378at2"/>
<comment type="similarity">
    <text evidence="4">Belongs to the cyclic nucleotide phosphodiesterase class-III family.</text>
</comment>
<dbReference type="InterPro" id="IPR050884">
    <property type="entry name" value="CNP_phosphodiesterase-III"/>
</dbReference>
<comment type="caution">
    <text evidence="6">The sequence shown here is derived from an EMBL/GenBank/DDBJ whole genome shotgun (WGS) entry which is preliminary data.</text>
</comment>
<evidence type="ECO:0000259" key="5">
    <source>
        <dbReference type="Pfam" id="PF00149"/>
    </source>
</evidence>